<feature type="region of interest" description="Disordered" evidence="6">
    <location>
        <begin position="1"/>
        <end position="25"/>
    </location>
</feature>
<dbReference type="InterPro" id="IPR001680">
    <property type="entry name" value="WD40_rpt"/>
</dbReference>
<name>A0A9P0E3J3_NEZVI</name>
<evidence type="ECO:0000313" key="7">
    <source>
        <dbReference type="EMBL" id="CAH1389380.1"/>
    </source>
</evidence>
<reference evidence="7" key="1">
    <citation type="submission" date="2022-01" db="EMBL/GenBank/DDBJ databases">
        <authorList>
            <person name="King R."/>
        </authorList>
    </citation>
    <scope>NUCLEOTIDE SEQUENCE</scope>
</reference>
<accession>A0A9P0E3J3</accession>
<dbReference type="GO" id="GO:0003677">
    <property type="term" value="F:DNA binding"/>
    <property type="evidence" value="ECO:0007669"/>
    <property type="project" value="TreeGrafter"/>
</dbReference>
<comment type="similarity">
    <text evidence="2">Belongs to the WD repeat DDB2/WDR76 family.</text>
</comment>
<comment type="function">
    <text evidence="1">Specifically binds 5-hydroxymethylcytosine (5hmC), suggesting that it acts as a specific reader of 5hmC.</text>
</comment>
<evidence type="ECO:0000256" key="6">
    <source>
        <dbReference type="SAM" id="MobiDB-lite"/>
    </source>
</evidence>
<evidence type="ECO:0000313" key="8">
    <source>
        <dbReference type="Proteomes" id="UP001152798"/>
    </source>
</evidence>
<evidence type="ECO:0000256" key="4">
    <source>
        <dbReference type="ARBA" id="ARBA00022574"/>
    </source>
</evidence>
<gene>
    <name evidence="7" type="ORF">NEZAVI_LOCUS797</name>
</gene>
<dbReference type="OrthoDB" id="9890280at2759"/>
<dbReference type="Gene3D" id="2.130.10.10">
    <property type="entry name" value="YVTN repeat-like/Quinoprotein amine dehydrogenase"/>
    <property type="match status" value="1"/>
</dbReference>
<dbReference type="InterPro" id="IPR036322">
    <property type="entry name" value="WD40_repeat_dom_sf"/>
</dbReference>
<evidence type="ECO:0000256" key="1">
    <source>
        <dbReference type="ARBA" id="ARBA00002530"/>
    </source>
</evidence>
<dbReference type="PANTHER" id="PTHR14773">
    <property type="entry name" value="WD REPEAT-CONTAINING PROTEIN 76"/>
    <property type="match status" value="1"/>
</dbReference>
<dbReference type="EMBL" id="OV725077">
    <property type="protein sequence ID" value="CAH1389380.1"/>
    <property type="molecule type" value="Genomic_DNA"/>
</dbReference>
<dbReference type="GO" id="GO:0005634">
    <property type="term" value="C:nucleus"/>
    <property type="evidence" value="ECO:0007669"/>
    <property type="project" value="TreeGrafter"/>
</dbReference>
<proteinExistence type="inferred from homology"/>
<keyword evidence="8" id="KW-1185">Reference proteome</keyword>
<keyword evidence="5" id="KW-0677">Repeat</keyword>
<dbReference type="SUPFAM" id="SSF50978">
    <property type="entry name" value="WD40 repeat-like"/>
    <property type="match status" value="1"/>
</dbReference>
<dbReference type="PANTHER" id="PTHR14773:SF0">
    <property type="entry name" value="WD REPEAT-CONTAINING PROTEIN 76"/>
    <property type="match status" value="1"/>
</dbReference>
<feature type="compositionally biased region" description="Basic residues" evidence="6">
    <location>
        <begin position="70"/>
        <end position="82"/>
    </location>
</feature>
<evidence type="ECO:0000256" key="3">
    <source>
        <dbReference type="ARBA" id="ARBA00021234"/>
    </source>
</evidence>
<dbReference type="Proteomes" id="UP001152798">
    <property type="component" value="Chromosome 1"/>
</dbReference>
<dbReference type="InterPro" id="IPR015943">
    <property type="entry name" value="WD40/YVTN_repeat-like_dom_sf"/>
</dbReference>
<evidence type="ECO:0000256" key="2">
    <source>
        <dbReference type="ARBA" id="ARBA00005434"/>
    </source>
</evidence>
<dbReference type="SMART" id="SM00320">
    <property type="entry name" value="WD40"/>
    <property type="match status" value="5"/>
</dbReference>
<dbReference type="Pfam" id="PF00400">
    <property type="entry name" value="WD40"/>
    <property type="match status" value="1"/>
</dbReference>
<sequence>MSKRKILNSIENNGDSSKSDSDSDCELSAYEKLRLKNIEERNNLMRNLGIAKAVEEFNEVLSKPIDSPKPRKKSTTPRAKRIRVAEVPPREPSRRLRKMKADATSSIKEEPITYEEEEEEDKRLLDSLPMALEDQQSKDFLNMMIDIKGEVVYDPLINLKDCNIDRLQEAMMCLKMNHEPHKVVPKRIQSLLVHPIVTKKLILAGSCAGHLGLWDLEADSVFEFHPHRCATNCLSVNPYDQTKIYSTSLDGTFVCADLESCLFSSVYATDFSDRVRHLTWHDQLDDKTFLISHGDGKIGVLDLRNSKKITKWIPCFERSARTVQHHPIRNDYFLVSSGAGSSCNIYDIRQCSAQKAIPLIEMQHNKGLTSAFFSPAGDQVLSTSNDDYVRIFTIPDLCKASLKKAIPHNNHTGRWLSVFKAMWHPSRNDVFFIGSLLHPRRIQIYNNDGKLISELRNEEMTTISPVLSAHPVLPLIAGGNSSGKVHAFIAPEIKSETMD</sequence>
<dbReference type="GO" id="GO:2000001">
    <property type="term" value="P:regulation of DNA damage checkpoint"/>
    <property type="evidence" value="ECO:0007669"/>
    <property type="project" value="TreeGrafter"/>
</dbReference>
<feature type="region of interest" description="Disordered" evidence="6">
    <location>
        <begin position="60"/>
        <end position="119"/>
    </location>
</feature>
<dbReference type="InterPro" id="IPR050853">
    <property type="entry name" value="WD_repeat_DNA-damage-binding"/>
</dbReference>
<evidence type="ECO:0000256" key="5">
    <source>
        <dbReference type="ARBA" id="ARBA00022737"/>
    </source>
</evidence>
<protein>
    <recommendedName>
        <fullName evidence="3">WD repeat-containing protein 76</fullName>
    </recommendedName>
</protein>
<dbReference type="AlphaFoldDB" id="A0A9P0E3J3"/>
<keyword evidence="4" id="KW-0853">WD repeat</keyword>
<organism evidence="7 8">
    <name type="scientific">Nezara viridula</name>
    <name type="common">Southern green stink bug</name>
    <name type="synonym">Cimex viridulus</name>
    <dbReference type="NCBI Taxonomy" id="85310"/>
    <lineage>
        <taxon>Eukaryota</taxon>
        <taxon>Metazoa</taxon>
        <taxon>Ecdysozoa</taxon>
        <taxon>Arthropoda</taxon>
        <taxon>Hexapoda</taxon>
        <taxon>Insecta</taxon>
        <taxon>Pterygota</taxon>
        <taxon>Neoptera</taxon>
        <taxon>Paraneoptera</taxon>
        <taxon>Hemiptera</taxon>
        <taxon>Heteroptera</taxon>
        <taxon>Panheteroptera</taxon>
        <taxon>Pentatomomorpha</taxon>
        <taxon>Pentatomoidea</taxon>
        <taxon>Pentatomidae</taxon>
        <taxon>Pentatominae</taxon>
        <taxon>Nezara</taxon>
    </lineage>
</organism>